<feature type="region of interest" description="Disordered" evidence="1">
    <location>
        <begin position="148"/>
        <end position="177"/>
    </location>
</feature>
<evidence type="ECO:0000313" key="2">
    <source>
        <dbReference type="EMBL" id="SMO85814.1"/>
    </source>
</evidence>
<accession>A0A521EPH5</accession>
<organism evidence="2 3">
    <name type="scientific">Melghirimyces algeriensis</name>
    <dbReference type="NCBI Taxonomy" id="910412"/>
    <lineage>
        <taxon>Bacteria</taxon>
        <taxon>Bacillati</taxon>
        <taxon>Bacillota</taxon>
        <taxon>Bacilli</taxon>
        <taxon>Bacillales</taxon>
        <taxon>Thermoactinomycetaceae</taxon>
        <taxon>Melghirimyces</taxon>
    </lineage>
</organism>
<protein>
    <submittedName>
        <fullName evidence="2">Uncharacterized protein</fullName>
    </submittedName>
</protein>
<dbReference type="EMBL" id="FXTI01000010">
    <property type="protein sequence ID" value="SMO85814.1"/>
    <property type="molecule type" value="Genomic_DNA"/>
</dbReference>
<evidence type="ECO:0000256" key="1">
    <source>
        <dbReference type="SAM" id="MobiDB-lite"/>
    </source>
</evidence>
<proteinExistence type="predicted"/>
<keyword evidence="3" id="KW-1185">Reference proteome</keyword>
<evidence type="ECO:0000313" key="3">
    <source>
        <dbReference type="Proteomes" id="UP000315636"/>
    </source>
</evidence>
<gene>
    <name evidence="2" type="ORF">SAMN06264849_11048</name>
</gene>
<dbReference type="AlphaFoldDB" id="A0A521EPH5"/>
<name>A0A521EPH5_9BACL</name>
<reference evidence="2 3" key="1">
    <citation type="submission" date="2017-05" db="EMBL/GenBank/DDBJ databases">
        <authorList>
            <person name="Varghese N."/>
            <person name="Submissions S."/>
        </authorList>
    </citation>
    <scope>NUCLEOTIDE SEQUENCE [LARGE SCALE GENOMIC DNA]</scope>
    <source>
        <strain evidence="2 3">DSM 45474</strain>
    </source>
</reference>
<dbReference type="Proteomes" id="UP000315636">
    <property type="component" value="Unassembled WGS sequence"/>
</dbReference>
<sequence length="177" mass="19999">MEKSAEVDRLLEAHQPLEKSDLEAREKVAAYEDFMKQHGSKIQYRKSVEKLEERRVLWSEGLRLVNEKLPAGTELFRSEANGRRMDGWAVFSSGSEAAHFLESLKKDVRVKGVFLDCFGTNCAEDAPLDKKEDGKKILHFHFTWKLRSDQDGQSPSSTSDGGGTIQDQKPGVDNDLE</sequence>